<dbReference type="InterPro" id="IPR016161">
    <property type="entry name" value="Ald_DH/histidinol_DH"/>
</dbReference>
<organism evidence="6 7">
    <name type="scientific">Rhodococcus opacus (strain B4)</name>
    <dbReference type="NCBI Taxonomy" id="632772"/>
    <lineage>
        <taxon>Bacteria</taxon>
        <taxon>Bacillati</taxon>
        <taxon>Actinomycetota</taxon>
        <taxon>Actinomycetes</taxon>
        <taxon>Mycobacteriales</taxon>
        <taxon>Nocardiaceae</taxon>
        <taxon>Rhodococcus</taxon>
    </lineage>
</organism>
<dbReference type="Pfam" id="PF00171">
    <property type="entry name" value="Aldedh"/>
    <property type="match status" value="1"/>
</dbReference>
<dbReference type="EMBL" id="AP011115">
    <property type="protein sequence ID" value="BAH55441.1"/>
    <property type="molecule type" value="Genomic_DNA"/>
</dbReference>
<feature type="active site" evidence="3">
    <location>
        <position position="273"/>
    </location>
</feature>
<protein>
    <submittedName>
        <fullName evidence="6">Aldehyde dehydrogenase</fullName>
        <ecNumber evidence="6">1.2.1.3</ecNumber>
    </submittedName>
</protein>
<dbReference type="InterPro" id="IPR029510">
    <property type="entry name" value="Ald_DH_CS_GLU"/>
</dbReference>
<evidence type="ECO:0000256" key="2">
    <source>
        <dbReference type="ARBA" id="ARBA00023002"/>
    </source>
</evidence>
<comment type="similarity">
    <text evidence="1 4">Belongs to the aldehyde dehydrogenase family.</text>
</comment>
<feature type="domain" description="Aldehyde dehydrogenase" evidence="5">
    <location>
        <begin position="41"/>
        <end position="497"/>
    </location>
</feature>
<dbReference type="InterPro" id="IPR016162">
    <property type="entry name" value="Ald_DH_N"/>
</dbReference>
<dbReference type="HOGENOM" id="CLU_005391_0_1_11"/>
<dbReference type="PROSITE" id="PS00070">
    <property type="entry name" value="ALDEHYDE_DEHYDR_CYS"/>
    <property type="match status" value="1"/>
</dbReference>
<dbReference type="RefSeq" id="WP_015890854.1">
    <property type="nucleotide sequence ID" value="NC_012522.1"/>
</dbReference>
<evidence type="ECO:0000256" key="3">
    <source>
        <dbReference type="PROSITE-ProRule" id="PRU10007"/>
    </source>
</evidence>
<name>C1B630_RHOOB</name>
<dbReference type="InterPro" id="IPR016160">
    <property type="entry name" value="Ald_DH_CS_CYS"/>
</dbReference>
<reference evidence="6 7" key="1">
    <citation type="submission" date="2009-03" db="EMBL/GenBank/DDBJ databases">
        <title>Comparison of the complete genome sequences of Rhodococcus erythropolis PR4 and Rhodococcus opacus B4.</title>
        <authorList>
            <person name="Takarada H."/>
            <person name="Sekine M."/>
            <person name="Hosoyama A."/>
            <person name="Yamada R."/>
            <person name="Fujisawa T."/>
            <person name="Omata S."/>
            <person name="Shimizu A."/>
            <person name="Tsukatani N."/>
            <person name="Tanikawa S."/>
            <person name="Fujita N."/>
            <person name="Harayama S."/>
        </authorList>
    </citation>
    <scope>NUCLEOTIDE SEQUENCE [LARGE SCALE GENOMIC DNA]</scope>
    <source>
        <strain evidence="6 7">B4</strain>
    </source>
</reference>
<dbReference type="OrthoDB" id="6882680at2"/>
<dbReference type="FunFam" id="3.40.309.10:FF:000012">
    <property type="entry name" value="Betaine aldehyde dehydrogenase"/>
    <property type="match status" value="1"/>
</dbReference>
<dbReference type="InterPro" id="IPR016163">
    <property type="entry name" value="Ald_DH_C"/>
</dbReference>
<dbReference type="AlphaFoldDB" id="C1B630"/>
<dbReference type="Gene3D" id="3.40.309.10">
    <property type="entry name" value="Aldehyde Dehydrogenase, Chain A, domain 2"/>
    <property type="match status" value="1"/>
</dbReference>
<dbReference type="EC" id="1.2.1.3" evidence="6"/>
<evidence type="ECO:0000259" key="5">
    <source>
        <dbReference type="Pfam" id="PF00171"/>
    </source>
</evidence>
<evidence type="ECO:0000256" key="4">
    <source>
        <dbReference type="RuleBase" id="RU003345"/>
    </source>
</evidence>
<sequence>MTTEVPSRTRIPVHPDAAEFLGRDHQLFINGEWTTPRDGGMSVSLDPGSGEQIATFAVGGKQDAHRAVAAAVAAFEPDAPWRVMSAASRARLLFALADLMEEHQEELAHIEALDSGKPLAVARDFDVAYAIRHVRYFAGWTNKIEGATIPVDVPDMMCRTERTPVGVAALIVPWNYPILIACWKLAPALAAGCTTVLKPAEQTSLSVLRLAELISDAGFPPGVVNILPGSGSELGPVLVEHPEVEKISFTGSTRVGEEIARRAATGIKRVTLELGGKSANIIFADANLDHAIEGAAAAIFSNTGQMCSAGSRLYVERPILDTVLARLKEHTKTIVVGHQLDEDTQMGPLISKSQMTTVCNYLDRAASDGARTVVGGNPHTDHDGIFLEPTVLTDVNDDDAIVREEVFGPVLVVLPFDELDEVARRANDSEYGLAAGIWTRDIAKANRLSNLLRVGSVYINTYGQSDAAAPFGGFKKSGYGRDMGRQNLEYFLETRTVWTDLRL</sequence>
<dbReference type="Gene3D" id="3.40.605.10">
    <property type="entry name" value="Aldehyde Dehydrogenase, Chain A, domain 1"/>
    <property type="match status" value="1"/>
</dbReference>
<dbReference type="PANTHER" id="PTHR11699">
    <property type="entry name" value="ALDEHYDE DEHYDROGENASE-RELATED"/>
    <property type="match status" value="1"/>
</dbReference>
<keyword evidence="2 4" id="KW-0560">Oxidoreductase</keyword>
<dbReference type="PROSITE" id="PS00687">
    <property type="entry name" value="ALDEHYDE_DEHYDR_GLU"/>
    <property type="match status" value="1"/>
</dbReference>
<evidence type="ECO:0000256" key="1">
    <source>
        <dbReference type="ARBA" id="ARBA00009986"/>
    </source>
</evidence>
<evidence type="ECO:0000313" key="6">
    <source>
        <dbReference type="EMBL" id="BAH55441.1"/>
    </source>
</evidence>
<dbReference type="FunFam" id="3.40.605.10:FF:000007">
    <property type="entry name" value="NAD/NADP-dependent betaine aldehyde dehydrogenase"/>
    <property type="match status" value="1"/>
</dbReference>
<dbReference type="InterPro" id="IPR015590">
    <property type="entry name" value="Aldehyde_DH_dom"/>
</dbReference>
<dbReference type="KEGG" id="rop:ROP_71940"/>
<evidence type="ECO:0000313" key="7">
    <source>
        <dbReference type="Proteomes" id="UP000002212"/>
    </source>
</evidence>
<accession>C1B630</accession>
<dbReference type="Proteomes" id="UP000002212">
    <property type="component" value="Chromosome"/>
</dbReference>
<dbReference type="PATRIC" id="fig|632772.20.peg.7509"/>
<dbReference type="GO" id="GO:0004029">
    <property type="term" value="F:aldehyde dehydrogenase (NAD+) activity"/>
    <property type="evidence" value="ECO:0007669"/>
    <property type="project" value="UniProtKB-EC"/>
</dbReference>
<gene>
    <name evidence="6" type="ordered locus">ROP_71940</name>
</gene>
<dbReference type="STRING" id="632772.ROP_71940"/>
<dbReference type="SUPFAM" id="SSF53720">
    <property type="entry name" value="ALDH-like"/>
    <property type="match status" value="1"/>
</dbReference>
<proteinExistence type="inferred from homology"/>